<proteinExistence type="predicted"/>
<accession>D4F192</accession>
<dbReference type="AlphaFoldDB" id="D4F192"/>
<organism evidence="1 2">
    <name type="scientific">Edwardsiella tarda ATCC 23685</name>
    <dbReference type="NCBI Taxonomy" id="500638"/>
    <lineage>
        <taxon>Bacteria</taxon>
        <taxon>Pseudomonadati</taxon>
        <taxon>Pseudomonadota</taxon>
        <taxon>Gammaproteobacteria</taxon>
        <taxon>Enterobacterales</taxon>
        <taxon>Hafniaceae</taxon>
        <taxon>Edwardsiella</taxon>
    </lineage>
</organism>
<dbReference type="Proteomes" id="UP000003692">
    <property type="component" value="Unassembled WGS sequence"/>
</dbReference>
<comment type="caution">
    <text evidence="1">The sequence shown here is derived from an EMBL/GenBank/DDBJ whole genome shotgun (WGS) entry which is preliminary data.</text>
</comment>
<reference evidence="1 2" key="1">
    <citation type="submission" date="2010-02" db="EMBL/GenBank/DDBJ databases">
        <authorList>
            <person name="Weinstock G."/>
            <person name="Sodergren E."/>
            <person name="Clifton S."/>
            <person name="Fulton L."/>
            <person name="Fulton B."/>
            <person name="Courtney L."/>
            <person name="Fronick C."/>
            <person name="Harrison M."/>
            <person name="Strong C."/>
            <person name="Farmer C."/>
            <person name="Delahaunty K."/>
            <person name="Markovic C."/>
            <person name="Hall O."/>
            <person name="Minx P."/>
            <person name="Tomlinson C."/>
            <person name="Mitreva M."/>
            <person name="Nelson J."/>
            <person name="Hou S."/>
            <person name="Wollam A."/>
            <person name="Pepin K.H."/>
            <person name="Johnson M."/>
            <person name="Bhonagiri V."/>
            <person name="Zhang X."/>
            <person name="Suruliraj S."/>
            <person name="Warren W."/>
            <person name="Chinwalla A."/>
            <person name="Mardis E.R."/>
            <person name="Wilson R.K."/>
        </authorList>
    </citation>
    <scope>NUCLEOTIDE SEQUENCE [LARGE SCALE GENOMIC DNA]</scope>
    <source>
        <strain evidence="1 2">ATCC 23685</strain>
    </source>
</reference>
<dbReference type="HOGENOM" id="CLU_3308768_0_0_6"/>
<dbReference type="EMBL" id="ADGK01000014">
    <property type="protein sequence ID" value="EFE24486.1"/>
    <property type="molecule type" value="Genomic_DNA"/>
</dbReference>
<sequence length="39" mass="4316">MVLLRHDVPNGVWPMAAATDFIWFAGRNIPHTPGVNSRA</sequence>
<gene>
    <name evidence="1" type="ORF">EDWATA_00476</name>
</gene>
<name>D4F192_EDWTA</name>
<evidence type="ECO:0000313" key="1">
    <source>
        <dbReference type="EMBL" id="EFE24486.1"/>
    </source>
</evidence>
<evidence type="ECO:0000313" key="2">
    <source>
        <dbReference type="Proteomes" id="UP000003692"/>
    </source>
</evidence>
<protein>
    <submittedName>
        <fullName evidence="1">Uncharacterized protein</fullName>
    </submittedName>
</protein>